<dbReference type="SUPFAM" id="SSF102114">
    <property type="entry name" value="Radical SAM enzymes"/>
    <property type="match status" value="1"/>
</dbReference>
<dbReference type="KEGG" id="sted:SPTER_31060"/>
<dbReference type="Pfam" id="PF12345">
    <property type="entry name" value="DUF3641"/>
    <property type="match status" value="1"/>
</dbReference>
<keyword evidence="3" id="KW-0408">Iron</keyword>
<keyword evidence="4" id="KW-0411">Iron-sulfur</keyword>
<protein>
    <submittedName>
        <fullName evidence="7">Radical SAM/Cys-rich domain protein</fullName>
    </submittedName>
</protein>
<dbReference type="CDD" id="cd01335">
    <property type="entry name" value="Radical_SAM"/>
    <property type="match status" value="1"/>
</dbReference>
<keyword evidence="8" id="KW-1185">Reference proteome</keyword>
<evidence type="ECO:0000259" key="5">
    <source>
        <dbReference type="Pfam" id="PF04055"/>
    </source>
</evidence>
<gene>
    <name evidence="7" type="ORF">SPTER_31060</name>
</gene>
<evidence type="ECO:0000256" key="4">
    <source>
        <dbReference type="ARBA" id="ARBA00023014"/>
    </source>
</evidence>
<evidence type="ECO:0000313" key="7">
    <source>
        <dbReference type="EMBL" id="QDR81694.1"/>
    </source>
</evidence>
<dbReference type="InterPro" id="IPR007197">
    <property type="entry name" value="rSAM"/>
</dbReference>
<evidence type="ECO:0000259" key="6">
    <source>
        <dbReference type="Pfam" id="PF12345"/>
    </source>
</evidence>
<dbReference type="GO" id="GO:0051536">
    <property type="term" value="F:iron-sulfur cluster binding"/>
    <property type="evidence" value="ECO:0007669"/>
    <property type="project" value="UniProtKB-KW"/>
</dbReference>
<evidence type="ECO:0000256" key="1">
    <source>
        <dbReference type="ARBA" id="ARBA00022691"/>
    </source>
</evidence>
<dbReference type="InterPro" id="IPR013785">
    <property type="entry name" value="Aldolase_TIM"/>
</dbReference>
<evidence type="ECO:0000256" key="3">
    <source>
        <dbReference type="ARBA" id="ARBA00023004"/>
    </source>
</evidence>
<name>A0A517DWG4_9FIRM</name>
<dbReference type="SFLD" id="SFLDS00029">
    <property type="entry name" value="Radical_SAM"/>
    <property type="match status" value="1"/>
</dbReference>
<keyword evidence="2" id="KW-0479">Metal-binding</keyword>
<dbReference type="PANTHER" id="PTHR43728">
    <property type="entry name" value="SLR0304 PROTEIN"/>
    <property type="match status" value="1"/>
</dbReference>
<dbReference type="PANTHER" id="PTHR43728:SF1">
    <property type="entry name" value="FE-S OXIDOREDUCTASE"/>
    <property type="match status" value="1"/>
</dbReference>
<dbReference type="InterPro" id="IPR026351">
    <property type="entry name" value="rSAM_ArsS-like"/>
</dbReference>
<dbReference type="GO" id="GO:0046872">
    <property type="term" value="F:metal ion binding"/>
    <property type="evidence" value="ECO:0007669"/>
    <property type="project" value="UniProtKB-KW"/>
</dbReference>
<dbReference type="InterPro" id="IPR024521">
    <property type="entry name" value="ArsS-like_C"/>
</dbReference>
<evidence type="ECO:0000256" key="2">
    <source>
        <dbReference type="ARBA" id="ARBA00022723"/>
    </source>
</evidence>
<feature type="domain" description="Radical SAM core" evidence="5">
    <location>
        <begin position="25"/>
        <end position="163"/>
    </location>
</feature>
<dbReference type="GO" id="GO:0003824">
    <property type="term" value="F:catalytic activity"/>
    <property type="evidence" value="ECO:0007669"/>
    <property type="project" value="InterPro"/>
</dbReference>
<sequence length="320" mass="35386">MKNFGEYVGRFGDVVLKDNVRCLQMNMGYVCNLSCRHCHVEAGPDRQEMMSLRVVNDCLRFIENSDINVVDITGGAPEMNPNLQALIRGLRRLKPAASILLRSNLTILNEPKYARLPAFLKENNVDIISSMPCYLEENVEFQRGKGVYSQNIKVLQKLNRLGYGGAGPKLHLVYNPGGSFLPAPQNELDFAYKESLGERFGIMFNNLYTITNAPIGRFRADLEQQGQLEGYMNLLADNFNPANLAKVMCRNLLNVDWQGRVYDCDFNQVLQLPIAAGDSYIGSITAQGLAGMPVRLGNHCFTCTAGAGSSCQGSLDNKAG</sequence>
<dbReference type="NCBIfam" id="TIGR04167">
    <property type="entry name" value="rSAM_SeCys"/>
    <property type="match status" value="1"/>
</dbReference>
<dbReference type="RefSeq" id="WP_144351159.1">
    <property type="nucleotide sequence ID" value="NZ_CP036259.1"/>
</dbReference>
<dbReference type="EMBL" id="CP036259">
    <property type="protein sequence ID" value="QDR81694.1"/>
    <property type="molecule type" value="Genomic_DNA"/>
</dbReference>
<dbReference type="Gene3D" id="3.20.20.70">
    <property type="entry name" value="Aldolase class I"/>
    <property type="match status" value="1"/>
</dbReference>
<feature type="domain" description="Arsenosugar biosynthesis radical SAM protein ArsS-like C-terminal" evidence="6">
    <location>
        <begin position="181"/>
        <end position="314"/>
    </location>
</feature>
<accession>A0A517DWG4</accession>
<dbReference type="InterPro" id="IPR058240">
    <property type="entry name" value="rSAM_sf"/>
</dbReference>
<dbReference type="AlphaFoldDB" id="A0A517DWG4"/>
<dbReference type="OrthoDB" id="9810775at2"/>
<organism evidence="7 8">
    <name type="scientific">Sporomusa termitida</name>
    <dbReference type="NCBI Taxonomy" id="2377"/>
    <lineage>
        <taxon>Bacteria</taxon>
        <taxon>Bacillati</taxon>
        <taxon>Bacillota</taxon>
        <taxon>Negativicutes</taxon>
        <taxon>Selenomonadales</taxon>
        <taxon>Sporomusaceae</taxon>
        <taxon>Sporomusa</taxon>
    </lineage>
</organism>
<dbReference type="Pfam" id="PF04055">
    <property type="entry name" value="Radical_SAM"/>
    <property type="match status" value="1"/>
</dbReference>
<proteinExistence type="predicted"/>
<evidence type="ECO:0000313" key="8">
    <source>
        <dbReference type="Proteomes" id="UP000320776"/>
    </source>
</evidence>
<dbReference type="Proteomes" id="UP000320776">
    <property type="component" value="Chromosome"/>
</dbReference>
<reference evidence="7 8" key="1">
    <citation type="submission" date="2019-02" db="EMBL/GenBank/DDBJ databases">
        <title>Closed genome of Sporomusa termitida DSM 4440.</title>
        <authorList>
            <person name="Poehlein A."/>
            <person name="Daniel R."/>
        </authorList>
    </citation>
    <scope>NUCLEOTIDE SEQUENCE [LARGE SCALE GENOMIC DNA]</scope>
    <source>
        <strain evidence="7 8">DSM 4440</strain>
    </source>
</reference>
<dbReference type="SFLD" id="SFLDG01067">
    <property type="entry name" value="SPASM/twitch_domain_containing"/>
    <property type="match status" value="1"/>
</dbReference>
<keyword evidence="1" id="KW-0949">S-adenosyl-L-methionine</keyword>